<feature type="domain" description="Niemann-Pick C1 N-terminal" evidence="1">
    <location>
        <begin position="108"/>
        <end position="356"/>
    </location>
</feature>
<protein>
    <recommendedName>
        <fullName evidence="1">Niemann-Pick C1 N-terminal domain-containing protein</fullName>
    </recommendedName>
</protein>
<reference evidence="2" key="1">
    <citation type="submission" date="2020-11" db="EMBL/GenBank/DDBJ databases">
        <authorList>
            <person name="Tran Van P."/>
        </authorList>
    </citation>
    <scope>NUCLEOTIDE SEQUENCE</scope>
</reference>
<dbReference type="EMBL" id="CAJPVJ010013919">
    <property type="protein sequence ID" value="CAG2175099.1"/>
    <property type="molecule type" value="Genomic_DNA"/>
</dbReference>
<evidence type="ECO:0000259" key="1">
    <source>
        <dbReference type="Pfam" id="PF16414"/>
    </source>
</evidence>
<organism evidence="2">
    <name type="scientific">Oppiella nova</name>
    <dbReference type="NCBI Taxonomy" id="334625"/>
    <lineage>
        <taxon>Eukaryota</taxon>
        <taxon>Metazoa</taxon>
        <taxon>Ecdysozoa</taxon>
        <taxon>Arthropoda</taxon>
        <taxon>Chelicerata</taxon>
        <taxon>Arachnida</taxon>
        <taxon>Acari</taxon>
        <taxon>Acariformes</taxon>
        <taxon>Sarcoptiformes</taxon>
        <taxon>Oribatida</taxon>
        <taxon>Brachypylina</taxon>
        <taxon>Oppioidea</taxon>
        <taxon>Oppiidae</taxon>
        <taxon>Oppiella</taxon>
    </lineage>
</organism>
<dbReference type="GO" id="GO:0042632">
    <property type="term" value="P:cholesterol homeostasis"/>
    <property type="evidence" value="ECO:0007669"/>
    <property type="project" value="TreeGrafter"/>
</dbReference>
<dbReference type="Proteomes" id="UP000728032">
    <property type="component" value="Unassembled WGS sequence"/>
</dbReference>
<dbReference type="GO" id="GO:0005886">
    <property type="term" value="C:plasma membrane"/>
    <property type="evidence" value="ECO:0007669"/>
    <property type="project" value="TreeGrafter"/>
</dbReference>
<evidence type="ECO:0000313" key="2">
    <source>
        <dbReference type="EMBL" id="CAD7657913.1"/>
    </source>
</evidence>
<dbReference type="GO" id="GO:0030299">
    <property type="term" value="P:intestinal cholesterol absorption"/>
    <property type="evidence" value="ECO:0007669"/>
    <property type="project" value="TreeGrafter"/>
</dbReference>
<keyword evidence="3" id="KW-1185">Reference proteome</keyword>
<dbReference type="InterPro" id="IPR032190">
    <property type="entry name" value="NPC1_N"/>
</dbReference>
<dbReference type="OrthoDB" id="6506830at2759"/>
<name>A0A7R9MFA5_9ACAR</name>
<sequence>MCRNIFVIQQSLTTITMSREVALDYARQYYELFYHTIDEILTTIVEKGSQFQLTEYMTAITLLHRSGPTGGGQQSLDASLKRLTEILNEVACNIMIDPKVTICKLVTTQCLYRGQCGIFNATNPTPMQFPIPCVVDGKVVDGKPKPLNETNSDVLRQIVPELFKGDKPVFCCDDDQASLLMSGQIEKAAFTRRCPSCYVNFAKILIHMSCHPNHREFLKVTATATAETDPKKQMLTELSYYMSRTYVDNAYNSCVSVQAPSFGSTVIKPLCGNYGAEHCSPDRWVESIGTKNPSPFQINFHITTDETIDGHKPMNQTPWSCKAAPTGYSNQPCSCADCPAVCPFQKHSYPEPDIEWTCQNIFAIPLNTQRTLDSFNLSMNLVSDSMPLFARFSENTDKSVVGNHLM</sequence>
<dbReference type="Pfam" id="PF16414">
    <property type="entry name" value="NPC1_N"/>
    <property type="match status" value="1"/>
</dbReference>
<dbReference type="EMBL" id="OC928744">
    <property type="protein sequence ID" value="CAD7657913.1"/>
    <property type="molecule type" value="Genomic_DNA"/>
</dbReference>
<dbReference type="PANTHER" id="PTHR45727:SF2">
    <property type="entry name" value="NPC INTRACELLULAR CHOLESTEROL TRANSPORTER 1"/>
    <property type="match status" value="1"/>
</dbReference>
<evidence type="ECO:0000313" key="3">
    <source>
        <dbReference type="Proteomes" id="UP000728032"/>
    </source>
</evidence>
<dbReference type="GO" id="GO:0015485">
    <property type="term" value="F:cholesterol binding"/>
    <property type="evidence" value="ECO:0007669"/>
    <property type="project" value="TreeGrafter"/>
</dbReference>
<dbReference type="AlphaFoldDB" id="A0A7R9MFA5"/>
<accession>A0A7R9MFA5</accession>
<dbReference type="GO" id="GO:0015918">
    <property type="term" value="P:sterol transport"/>
    <property type="evidence" value="ECO:0007669"/>
    <property type="project" value="TreeGrafter"/>
</dbReference>
<proteinExistence type="predicted"/>
<dbReference type="PANTHER" id="PTHR45727">
    <property type="entry name" value="NPC INTRACELLULAR CHOLESTEROL TRANSPORTER 1"/>
    <property type="match status" value="1"/>
</dbReference>
<gene>
    <name evidence="2" type="ORF">ONB1V03_LOCUS14538</name>
</gene>